<protein>
    <submittedName>
        <fullName evidence="1">Uncharacterized protein</fullName>
    </submittedName>
</protein>
<reference evidence="1 2" key="1">
    <citation type="submission" date="2019-12" db="EMBL/GenBank/DDBJ databases">
        <title>Lactobacillus hilgardii FLUB.</title>
        <authorList>
            <person name="Gustaw K."/>
        </authorList>
    </citation>
    <scope>NUCLEOTIDE SEQUENCE [LARGE SCALE GENOMIC DNA]</scope>
    <source>
        <strain evidence="1 2">FLUB</strain>
    </source>
</reference>
<name>A0A6P1E778_LENHI</name>
<proteinExistence type="predicted"/>
<dbReference type="GeneID" id="69059452"/>
<accession>A0A6P1E778</accession>
<dbReference type="Proteomes" id="UP000465035">
    <property type="component" value="Chromosome"/>
</dbReference>
<evidence type="ECO:0000313" key="2">
    <source>
        <dbReference type="Proteomes" id="UP000465035"/>
    </source>
</evidence>
<dbReference type="AlphaFoldDB" id="A0A6P1E778"/>
<dbReference type="EMBL" id="CP047121">
    <property type="protein sequence ID" value="QHB53187.1"/>
    <property type="molecule type" value="Genomic_DNA"/>
</dbReference>
<dbReference type="RefSeq" id="WP_003550693.1">
    <property type="nucleotide sequence ID" value="NZ_CABKOL010000106.1"/>
</dbReference>
<evidence type="ECO:0000313" key="1">
    <source>
        <dbReference type="EMBL" id="QHB53187.1"/>
    </source>
</evidence>
<dbReference type="InterPro" id="IPR045507">
    <property type="entry name" value="DUF6483"/>
</dbReference>
<organism evidence="1 2">
    <name type="scientific">Lentilactobacillus hilgardii</name>
    <name type="common">Lactobacillus hilgardii</name>
    <dbReference type="NCBI Taxonomy" id="1588"/>
    <lineage>
        <taxon>Bacteria</taxon>
        <taxon>Bacillati</taxon>
        <taxon>Bacillota</taxon>
        <taxon>Bacilli</taxon>
        <taxon>Lactobacillales</taxon>
        <taxon>Lactobacillaceae</taxon>
        <taxon>Lentilactobacillus</taxon>
    </lineage>
</organism>
<dbReference type="SMR" id="A0A6P1E778"/>
<dbReference type="Pfam" id="PF20092">
    <property type="entry name" value="DUF6483"/>
    <property type="match status" value="1"/>
</dbReference>
<sequence>MRDENDFILRQIRAFAEGLGYILSHGKGGQSEAEIVFPEKQEQKLPYQNELQELIDKKQYADAAKRLLSLQYAMTEAQFMKLGIWFYSELNEYSDDQLVEGNFSKQSIITGLNQLKALREK</sequence>
<gene>
    <name evidence="1" type="ORF">GQR93_13820</name>
</gene>